<proteinExistence type="predicted"/>
<comment type="caution">
    <text evidence="1">The sequence shown here is derived from an EMBL/GenBank/DDBJ whole genome shotgun (WGS) entry which is preliminary data.</text>
</comment>
<organism evidence="1 2">
    <name type="scientific">Parathielavia hyrcaniae</name>
    <dbReference type="NCBI Taxonomy" id="113614"/>
    <lineage>
        <taxon>Eukaryota</taxon>
        <taxon>Fungi</taxon>
        <taxon>Dikarya</taxon>
        <taxon>Ascomycota</taxon>
        <taxon>Pezizomycotina</taxon>
        <taxon>Sordariomycetes</taxon>
        <taxon>Sordariomycetidae</taxon>
        <taxon>Sordariales</taxon>
        <taxon>Chaetomiaceae</taxon>
        <taxon>Parathielavia</taxon>
    </lineage>
</organism>
<reference evidence="1" key="1">
    <citation type="journal article" date="2023" name="Mol. Phylogenet. Evol.">
        <title>Genome-scale phylogeny and comparative genomics of the fungal order Sordariales.</title>
        <authorList>
            <person name="Hensen N."/>
            <person name="Bonometti L."/>
            <person name="Westerberg I."/>
            <person name="Brannstrom I.O."/>
            <person name="Guillou S."/>
            <person name="Cros-Aarteil S."/>
            <person name="Calhoun S."/>
            <person name="Haridas S."/>
            <person name="Kuo A."/>
            <person name="Mondo S."/>
            <person name="Pangilinan J."/>
            <person name="Riley R."/>
            <person name="LaButti K."/>
            <person name="Andreopoulos B."/>
            <person name="Lipzen A."/>
            <person name="Chen C."/>
            <person name="Yan M."/>
            <person name="Daum C."/>
            <person name="Ng V."/>
            <person name="Clum A."/>
            <person name="Steindorff A."/>
            <person name="Ohm R.A."/>
            <person name="Martin F."/>
            <person name="Silar P."/>
            <person name="Natvig D.O."/>
            <person name="Lalanne C."/>
            <person name="Gautier V."/>
            <person name="Ament-Velasquez S.L."/>
            <person name="Kruys A."/>
            <person name="Hutchinson M.I."/>
            <person name="Powell A.J."/>
            <person name="Barry K."/>
            <person name="Miller A.N."/>
            <person name="Grigoriev I.V."/>
            <person name="Debuchy R."/>
            <person name="Gladieux P."/>
            <person name="Hiltunen Thoren M."/>
            <person name="Johannesson H."/>
        </authorList>
    </citation>
    <scope>NUCLEOTIDE SEQUENCE</scope>
    <source>
        <strain evidence="1">CBS 757.83</strain>
    </source>
</reference>
<evidence type="ECO:0000313" key="1">
    <source>
        <dbReference type="EMBL" id="KAK4104418.1"/>
    </source>
</evidence>
<dbReference type="Proteomes" id="UP001305647">
    <property type="component" value="Unassembled WGS sequence"/>
</dbReference>
<keyword evidence="2" id="KW-1185">Reference proteome</keyword>
<evidence type="ECO:0000313" key="2">
    <source>
        <dbReference type="Proteomes" id="UP001305647"/>
    </source>
</evidence>
<accession>A0AAN6Q6D3</accession>
<reference evidence="1" key="2">
    <citation type="submission" date="2023-05" db="EMBL/GenBank/DDBJ databases">
        <authorList>
            <consortium name="Lawrence Berkeley National Laboratory"/>
            <person name="Steindorff A."/>
            <person name="Hensen N."/>
            <person name="Bonometti L."/>
            <person name="Westerberg I."/>
            <person name="Brannstrom I.O."/>
            <person name="Guillou S."/>
            <person name="Cros-Aarteil S."/>
            <person name="Calhoun S."/>
            <person name="Haridas S."/>
            <person name="Kuo A."/>
            <person name="Mondo S."/>
            <person name="Pangilinan J."/>
            <person name="Riley R."/>
            <person name="Labutti K."/>
            <person name="Andreopoulos B."/>
            <person name="Lipzen A."/>
            <person name="Chen C."/>
            <person name="Yanf M."/>
            <person name="Daum C."/>
            <person name="Ng V."/>
            <person name="Clum A."/>
            <person name="Ohm R."/>
            <person name="Martin F."/>
            <person name="Silar P."/>
            <person name="Natvig D."/>
            <person name="Lalanne C."/>
            <person name="Gautier V."/>
            <person name="Ament-Velasquez S.L."/>
            <person name="Kruys A."/>
            <person name="Hutchinson M.I."/>
            <person name="Powell A.J."/>
            <person name="Barry K."/>
            <person name="Miller A.N."/>
            <person name="Grigoriev I.V."/>
            <person name="Debuchy R."/>
            <person name="Gladieux P."/>
            <person name="Thoren M.H."/>
            <person name="Johannesson H."/>
        </authorList>
    </citation>
    <scope>NUCLEOTIDE SEQUENCE</scope>
    <source>
        <strain evidence="1">CBS 757.83</strain>
    </source>
</reference>
<sequence>MLGLSERQPYHRAWAPASGATTMLWPTLGTLAYATTSYKNRSIMLLDFGKVNMACLR</sequence>
<protein>
    <submittedName>
        <fullName evidence="1">Uncharacterized protein</fullName>
    </submittedName>
</protein>
<dbReference type="EMBL" id="MU863626">
    <property type="protein sequence ID" value="KAK4104418.1"/>
    <property type="molecule type" value="Genomic_DNA"/>
</dbReference>
<name>A0AAN6Q6D3_9PEZI</name>
<gene>
    <name evidence="1" type="ORF">N658DRAFT_492520</name>
</gene>
<dbReference type="AlphaFoldDB" id="A0AAN6Q6D3"/>